<evidence type="ECO:0008006" key="10">
    <source>
        <dbReference type="Google" id="ProtNLM"/>
    </source>
</evidence>
<feature type="transmembrane region" description="Helical" evidence="7">
    <location>
        <begin position="473"/>
        <end position="492"/>
    </location>
</feature>
<keyword evidence="3 7" id="KW-0812">Transmembrane</keyword>
<evidence type="ECO:0000256" key="3">
    <source>
        <dbReference type="ARBA" id="ARBA00022692"/>
    </source>
</evidence>
<evidence type="ECO:0000313" key="9">
    <source>
        <dbReference type="Proteomes" id="UP000783213"/>
    </source>
</evidence>
<feature type="transmembrane region" description="Helical" evidence="7">
    <location>
        <begin position="498"/>
        <end position="519"/>
    </location>
</feature>
<feature type="transmembrane region" description="Helical" evidence="7">
    <location>
        <begin position="223"/>
        <end position="245"/>
    </location>
</feature>
<sequence>MGKHISIEKSIDKGLVNNPGEPSSNTEDAIVLENLGYKPVGKRDWRCVSTIKLNQYFRFSIDPSVYSTTFQPHSVCISNPSRHPNTQTTHTSKNHSLLRRGVRVTFSTGIAAGDNRAYWTNFITSCVSPSSLRLSSQRYAHHPFIYERPKLAALAWVDCLALWSRGGAQLLGQVSVREILVFNIHFPSESSDVKFRALQWFTTEIMSALAATWNLLPPRYFKWIFYLSTSFVILGFLLNIIWLPLATARTIGIRSPHDAFITTYNGTGAPDAWHWCLSCLATAGILIGFDASGHVAEETKNAAVTAARGILWSTIISGIGGFAVVILFLFCVYDSRILIFPLPDPDTFFSFGGPQPFVPLYAVILEDDGHIFMNIIFIVALWLNTAIAVLAASRLLGIQNRQWPAQKRNSGGLRRISYHKLYHPTFHFSLYLSRFCCGSTINSYLQSHLSRSSFLTFPKPAWSLGRLSKPFQAIAVLWNAWVLAILYSPYVWPVEADTLNYAPVNMVATTILALISWWVTPAER</sequence>
<comment type="caution">
    <text evidence="8">The sequence shown here is derived from an EMBL/GenBank/DDBJ whole genome shotgun (WGS) entry which is preliminary data.</text>
</comment>
<reference evidence="8 9" key="1">
    <citation type="journal article" date="2020" name="Genome Biol. Evol.">
        <title>Comparative genomics of Sclerotiniaceae.</title>
        <authorList>
            <person name="Valero Jimenez C.A."/>
            <person name="Steentjes M."/>
            <person name="Scholten O.E."/>
            <person name="Van Kan J.A.L."/>
        </authorList>
    </citation>
    <scope>NUCLEOTIDE SEQUENCE [LARGE SCALE GENOMIC DNA]</scope>
    <source>
        <strain evidence="8 9">B1</strain>
    </source>
</reference>
<dbReference type="Gene3D" id="1.20.1740.10">
    <property type="entry name" value="Amino acid/polyamine transporter I"/>
    <property type="match status" value="1"/>
</dbReference>
<dbReference type="PANTHER" id="PTHR45649">
    <property type="entry name" value="AMINO-ACID PERMEASE BAT1"/>
    <property type="match status" value="1"/>
</dbReference>
<comment type="subcellular location">
    <subcellularLocation>
        <location evidence="1">Membrane</location>
        <topology evidence="1">Multi-pass membrane protein</topology>
    </subcellularLocation>
</comment>
<keyword evidence="5 7" id="KW-0472">Membrane</keyword>
<evidence type="ECO:0000256" key="7">
    <source>
        <dbReference type="SAM" id="Phobius"/>
    </source>
</evidence>
<dbReference type="PANTHER" id="PTHR45649:SF13">
    <property type="entry name" value="THIAMINE TRANSPORTER THI9"/>
    <property type="match status" value="1"/>
</dbReference>
<evidence type="ECO:0000256" key="6">
    <source>
        <dbReference type="SAM" id="MobiDB-lite"/>
    </source>
</evidence>
<evidence type="ECO:0000313" key="8">
    <source>
        <dbReference type="EMBL" id="KAF7918208.1"/>
    </source>
</evidence>
<keyword evidence="4 7" id="KW-1133">Transmembrane helix</keyword>
<evidence type="ECO:0000256" key="4">
    <source>
        <dbReference type="ARBA" id="ARBA00022989"/>
    </source>
</evidence>
<feature type="transmembrane region" description="Helical" evidence="7">
    <location>
        <begin position="310"/>
        <end position="333"/>
    </location>
</feature>
<proteinExistence type="predicted"/>
<dbReference type="GeneID" id="62236591"/>
<evidence type="ECO:0000256" key="5">
    <source>
        <dbReference type="ARBA" id="ARBA00023136"/>
    </source>
</evidence>
<keyword evidence="2" id="KW-0813">Transport</keyword>
<gene>
    <name evidence="8" type="ORF">EAE98_009820</name>
</gene>
<dbReference type="EMBL" id="RCSX01000031">
    <property type="protein sequence ID" value="KAF7918208.1"/>
    <property type="molecule type" value="Genomic_DNA"/>
</dbReference>
<keyword evidence="9" id="KW-1185">Reference proteome</keyword>
<name>A0ABQ7IB12_9HELO</name>
<feature type="region of interest" description="Disordered" evidence="6">
    <location>
        <begin position="1"/>
        <end position="26"/>
    </location>
</feature>
<organism evidence="8 9">
    <name type="scientific">Botrytis deweyae</name>
    <dbReference type="NCBI Taxonomy" id="2478750"/>
    <lineage>
        <taxon>Eukaryota</taxon>
        <taxon>Fungi</taxon>
        <taxon>Dikarya</taxon>
        <taxon>Ascomycota</taxon>
        <taxon>Pezizomycotina</taxon>
        <taxon>Leotiomycetes</taxon>
        <taxon>Helotiales</taxon>
        <taxon>Sclerotiniaceae</taxon>
        <taxon>Botrytis</taxon>
    </lineage>
</organism>
<evidence type="ECO:0000256" key="1">
    <source>
        <dbReference type="ARBA" id="ARBA00004141"/>
    </source>
</evidence>
<dbReference type="RefSeq" id="XP_038806149.1">
    <property type="nucleotide sequence ID" value="XM_038957441.1"/>
</dbReference>
<feature type="transmembrane region" description="Helical" evidence="7">
    <location>
        <begin position="371"/>
        <end position="392"/>
    </location>
</feature>
<feature type="compositionally biased region" description="Basic and acidic residues" evidence="6">
    <location>
        <begin position="1"/>
        <end position="12"/>
    </location>
</feature>
<protein>
    <recommendedName>
        <fullName evidence="10">Amino acid permease/ SLC12A domain-containing protein</fullName>
    </recommendedName>
</protein>
<evidence type="ECO:0000256" key="2">
    <source>
        <dbReference type="ARBA" id="ARBA00022448"/>
    </source>
</evidence>
<accession>A0ABQ7IB12</accession>
<dbReference type="Proteomes" id="UP000783213">
    <property type="component" value="Unassembled WGS sequence"/>
</dbReference>